<feature type="domain" description="Peptidase A2" evidence="6">
    <location>
        <begin position="194"/>
        <end position="206"/>
    </location>
</feature>
<dbReference type="GO" id="GO:0042981">
    <property type="term" value="P:regulation of apoptotic process"/>
    <property type="evidence" value="ECO:0007669"/>
    <property type="project" value="TreeGrafter"/>
</dbReference>
<dbReference type="PANTHER" id="PTHR24183:SF1">
    <property type="entry name" value="FIBRONECTIN TYPE 3 AND ANKYRIN REPEAT DOMAINS PROTEIN 1"/>
    <property type="match status" value="1"/>
</dbReference>
<dbReference type="Pfam" id="PF12796">
    <property type="entry name" value="Ank_2"/>
    <property type="match status" value="2"/>
</dbReference>
<dbReference type="PROSITE" id="PS50088">
    <property type="entry name" value="ANK_REPEAT"/>
    <property type="match status" value="3"/>
</dbReference>
<dbReference type="CTD" id="8625"/>
<evidence type="ECO:0000256" key="2">
    <source>
        <dbReference type="ARBA" id="ARBA00022490"/>
    </source>
</evidence>
<evidence type="ECO:0000259" key="6">
    <source>
        <dbReference type="PROSITE" id="PS50175"/>
    </source>
</evidence>
<reference evidence="7" key="3">
    <citation type="submission" date="2025-09" db="UniProtKB">
        <authorList>
            <consortium name="Ensembl"/>
        </authorList>
    </citation>
    <scope>IDENTIFICATION</scope>
</reference>
<evidence type="ECO:0000256" key="5">
    <source>
        <dbReference type="PROSITE-ProRule" id="PRU00023"/>
    </source>
</evidence>
<feature type="repeat" description="ANK" evidence="5">
    <location>
        <begin position="111"/>
        <end position="143"/>
    </location>
</feature>
<dbReference type="Ensembl" id="ENSGWIT00000016821.1">
    <property type="protein sequence ID" value="ENSGWIP00000015222.1"/>
    <property type="gene ID" value="ENSGWIG00000008548.1"/>
</dbReference>
<dbReference type="GO" id="GO:0005634">
    <property type="term" value="C:nucleus"/>
    <property type="evidence" value="ECO:0007669"/>
    <property type="project" value="TreeGrafter"/>
</dbReference>
<feature type="repeat" description="ANK" evidence="5">
    <location>
        <begin position="144"/>
        <end position="176"/>
    </location>
</feature>
<evidence type="ECO:0000313" key="7">
    <source>
        <dbReference type="Ensembl" id="ENSGWIP00000015222.1"/>
    </source>
</evidence>
<keyword evidence="2" id="KW-0963">Cytoplasm</keyword>
<name>A0A8C5E625_GOUWI</name>
<dbReference type="GO" id="GO:0006508">
    <property type="term" value="P:proteolysis"/>
    <property type="evidence" value="ECO:0007669"/>
    <property type="project" value="InterPro"/>
</dbReference>
<dbReference type="PROSITE" id="PS50297">
    <property type="entry name" value="ANK_REP_REGION"/>
    <property type="match status" value="3"/>
</dbReference>
<evidence type="ECO:0000256" key="4">
    <source>
        <dbReference type="ARBA" id="ARBA00023043"/>
    </source>
</evidence>
<evidence type="ECO:0000313" key="8">
    <source>
        <dbReference type="Proteomes" id="UP000694680"/>
    </source>
</evidence>
<dbReference type="InterPro" id="IPR001995">
    <property type="entry name" value="Peptidase_A2_cat"/>
</dbReference>
<feature type="repeat" description="ANK" evidence="5">
    <location>
        <begin position="177"/>
        <end position="209"/>
    </location>
</feature>
<dbReference type="PROSITE" id="PS50175">
    <property type="entry name" value="ASP_PROT_RETROV"/>
    <property type="match status" value="1"/>
</dbReference>
<organism evidence="7 8">
    <name type="scientific">Gouania willdenowi</name>
    <name type="common">Blunt-snouted clingfish</name>
    <name type="synonym">Lepadogaster willdenowi</name>
    <dbReference type="NCBI Taxonomy" id="441366"/>
    <lineage>
        <taxon>Eukaryota</taxon>
        <taxon>Metazoa</taxon>
        <taxon>Chordata</taxon>
        <taxon>Craniata</taxon>
        <taxon>Vertebrata</taxon>
        <taxon>Euteleostomi</taxon>
        <taxon>Actinopterygii</taxon>
        <taxon>Neopterygii</taxon>
        <taxon>Teleostei</taxon>
        <taxon>Neoteleostei</taxon>
        <taxon>Acanthomorphata</taxon>
        <taxon>Ovalentaria</taxon>
        <taxon>Blenniimorphae</taxon>
        <taxon>Blenniiformes</taxon>
        <taxon>Gobiesocoidei</taxon>
        <taxon>Gobiesocidae</taxon>
        <taxon>Gobiesocinae</taxon>
        <taxon>Gouania</taxon>
    </lineage>
</organism>
<gene>
    <name evidence="7" type="primary">rfxank</name>
</gene>
<evidence type="ECO:0000256" key="3">
    <source>
        <dbReference type="ARBA" id="ARBA00022737"/>
    </source>
</evidence>
<dbReference type="GeneID" id="114461681"/>
<dbReference type="GO" id="GO:0005737">
    <property type="term" value="C:cytoplasm"/>
    <property type="evidence" value="ECO:0007669"/>
    <property type="project" value="UniProtKB-SubCell"/>
</dbReference>
<dbReference type="Proteomes" id="UP000694680">
    <property type="component" value="Chromosome 4"/>
</dbReference>
<dbReference type="RefSeq" id="XP_028299743.1">
    <property type="nucleotide sequence ID" value="XM_028443942.1"/>
</dbReference>
<reference evidence="7" key="2">
    <citation type="submission" date="2025-08" db="UniProtKB">
        <authorList>
            <consortium name="Ensembl"/>
        </authorList>
    </citation>
    <scope>IDENTIFICATION</scope>
</reference>
<dbReference type="FunFam" id="1.25.40.20:FF:000031">
    <property type="entry name" value="Ankyrin repeat, family A (RFXANK-like), 2"/>
    <property type="match status" value="1"/>
</dbReference>
<accession>A0A8C5E625</accession>
<dbReference type="AlphaFoldDB" id="A0A8C5E625"/>
<dbReference type="PANTHER" id="PTHR24183">
    <property type="entry name" value="FIBRONECTIN TYPE 3 AND ANKYRIN REPEAT DOMAINS PROTEIN 1"/>
    <property type="match status" value="1"/>
</dbReference>
<reference evidence="7" key="1">
    <citation type="submission" date="2020-06" db="EMBL/GenBank/DDBJ databases">
        <authorList>
            <consortium name="Wellcome Sanger Institute Data Sharing"/>
        </authorList>
    </citation>
    <scope>NUCLEOTIDE SEQUENCE [LARGE SCALE GENOMIC DNA]</scope>
</reference>
<dbReference type="Gene3D" id="1.25.40.20">
    <property type="entry name" value="Ankyrin repeat-containing domain"/>
    <property type="match status" value="1"/>
</dbReference>
<dbReference type="PRINTS" id="PR01415">
    <property type="entry name" value="ANKYRIN"/>
</dbReference>
<dbReference type="GO" id="GO:0004190">
    <property type="term" value="F:aspartic-type endopeptidase activity"/>
    <property type="evidence" value="ECO:0007669"/>
    <property type="project" value="InterPro"/>
</dbReference>
<keyword evidence="3" id="KW-0677">Repeat</keyword>
<comment type="subcellular location">
    <subcellularLocation>
        <location evidence="1">Cytoplasm</location>
    </subcellularLocation>
</comment>
<proteinExistence type="predicted"/>
<keyword evidence="8" id="KW-1185">Reference proteome</keyword>
<dbReference type="SMART" id="SM00248">
    <property type="entry name" value="ANK"/>
    <property type="match status" value="4"/>
</dbReference>
<keyword evidence="4 5" id="KW-0040">ANK repeat</keyword>
<dbReference type="InterPro" id="IPR002110">
    <property type="entry name" value="Ankyrin_rpt"/>
</dbReference>
<protein>
    <recommendedName>
        <fullName evidence="6">Peptidase A2 domain-containing protein</fullName>
    </recommendedName>
</protein>
<dbReference type="InterPro" id="IPR036770">
    <property type="entry name" value="Ankyrin_rpt-contain_sf"/>
</dbReference>
<evidence type="ECO:0000256" key="1">
    <source>
        <dbReference type="ARBA" id="ARBA00004496"/>
    </source>
</evidence>
<sequence>MYLILPQNTRGLYNFWNFNKGTESYGSFSCDVGVFVADTMENRTDESPDKDGFIPRATIFLSNKHRGNEVTVCPATSHSLSFHQLAAQGDVSLVAAHLRGDDSLLCRQDEQGFTPLMWAAAFGKKAMVVFLLEKGADPNTLARERESALTLASTGGFVDIVEILLHYGADINVYDWNGGTALLYAVRGNYFKCVEALLDKGADLTIESDSGYSPMALAIALGHTKVQKVLERHILKLYRPPT</sequence>
<dbReference type="SUPFAM" id="SSF48403">
    <property type="entry name" value="Ankyrin repeat"/>
    <property type="match status" value="1"/>
</dbReference>